<reference evidence="1" key="1">
    <citation type="journal article" date="2020" name="Nature">
        <title>Giant virus diversity and host interactions through global metagenomics.</title>
        <authorList>
            <person name="Schulz F."/>
            <person name="Roux S."/>
            <person name="Paez-Espino D."/>
            <person name="Jungbluth S."/>
            <person name="Walsh D.A."/>
            <person name="Denef V.J."/>
            <person name="McMahon K.D."/>
            <person name="Konstantinidis K.T."/>
            <person name="Eloe-Fadrosh E.A."/>
            <person name="Kyrpides N.C."/>
            <person name="Woyke T."/>
        </authorList>
    </citation>
    <scope>NUCLEOTIDE SEQUENCE</scope>
    <source>
        <strain evidence="1">GVMAG-M-3300027791-30</strain>
    </source>
</reference>
<dbReference type="AlphaFoldDB" id="A0A6C0LGF6"/>
<sequence>MLSPDVENILEIQKKRSFREEQLKEKIQKSVKEKINNYANFGQTNCIYTIPSFIIGEIPFKLEAINKFLVRKLKSDGLYIINISLQHIYISWNIKDIQKAMEEKSKKNKIKSEKEDLNNYSAFVNYSKKTF</sequence>
<proteinExistence type="predicted"/>
<evidence type="ECO:0000313" key="1">
    <source>
        <dbReference type="EMBL" id="QHU28908.1"/>
    </source>
</evidence>
<accession>A0A6C0LGF6</accession>
<protein>
    <submittedName>
        <fullName evidence="1">Uncharacterized protein</fullName>
    </submittedName>
</protein>
<dbReference type="InterPro" id="IPR043977">
    <property type="entry name" value="DUF5759"/>
</dbReference>
<dbReference type="EMBL" id="MN740475">
    <property type="protein sequence ID" value="QHU28908.1"/>
    <property type="molecule type" value="Genomic_DNA"/>
</dbReference>
<organism evidence="1">
    <name type="scientific">viral metagenome</name>
    <dbReference type="NCBI Taxonomy" id="1070528"/>
    <lineage>
        <taxon>unclassified sequences</taxon>
        <taxon>metagenomes</taxon>
        <taxon>organismal metagenomes</taxon>
    </lineage>
</organism>
<name>A0A6C0LGF6_9ZZZZ</name>
<dbReference type="Pfam" id="PF19063">
    <property type="entry name" value="DUF5759"/>
    <property type="match status" value="1"/>
</dbReference>